<evidence type="ECO:0000256" key="2">
    <source>
        <dbReference type="ARBA" id="ARBA00023002"/>
    </source>
</evidence>
<dbReference type="InterPro" id="IPR020904">
    <property type="entry name" value="Sc_DH/Rdtase_CS"/>
</dbReference>
<dbReference type="PRINTS" id="PR00080">
    <property type="entry name" value="SDRFAMILY"/>
</dbReference>
<comment type="similarity">
    <text evidence="1 3">Belongs to the short-chain dehydrogenases/reductases (SDR) family.</text>
</comment>
<dbReference type="InterPro" id="IPR002347">
    <property type="entry name" value="SDR_fam"/>
</dbReference>
<evidence type="ECO:0000256" key="1">
    <source>
        <dbReference type="ARBA" id="ARBA00006484"/>
    </source>
</evidence>
<dbReference type="Pfam" id="PF00106">
    <property type="entry name" value="adh_short"/>
    <property type="match status" value="1"/>
</dbReference>
<dbReference type="SUPFAM" id="SSF51735">
    <property type="entry name" value="NAD(P)-binding Rossmann-fold domains"/>
    <property type="match status" value="1"/>
</dbReference>
<proteinExistence type="inferred from homology"/>
<dbReference type="NCBIfam" id="NF004792">
    <property type="entry name" value="PRK06139.1"/>
    <property type="match status" value="1"/>
</dbReference>
<evidence type="ECO:0000256" key="3">
    <source>
        <dbReference type="RuleBase" id="RU000363"/>
    </source>
</evidence>
<gene>
    <name evidence="4" type="ORF">ACFFIZ_02115</name>
</gene>
<dbReference type="InterPro" id="IPR036291">
    <property type="entry name" value="NAD(P)-bd_dom_sf"/>
</dbReference>
<dbReference type="EMBL" id="JBHLWQ010000020">
    <property type="protein sequence ID" value="MFC0199157.1"/>
    <property type="molecule type" value="Genomic_DNA"/>
</dbReference>
<dbReference type="PRINTS" id="PR00081">
    <property type="entry name" value="GDHRDH"/>
</dbReference>
<dbReference type="Proteomes" id="UP001589795">
    <property type="component" value="Unassembled WGS sequence"/>
</dbReference>
<keyword evidence="5" id="KW-1185">Reference proteome</keyword>
<comment type="caution">
    <text evidence="4">The sequence shown here is derived from an EMBL/GenBank/DDBJ whole genome shotgun (WGS) entry which is preliminary data.</text>
</comment>
<protein>
    <submittedName>
        <fullName evidence="4">SDR family oxidoreductase</fullName>
    </submittedName>
</protein>
<keyword evidence="2" id="KW-0560">Oxidoreductase</keyword>
<accession>A0ABV6CEJ7</accession>
<organism evidence="4 5">
    <name type="scientific">Paracoccus rhizosphaerae</name>
    <dbReference type="NCBI Taxonomy" id="1133347"/>
    <lineage>
        <taxon>Bacteria</taxon>
        <taxon>Pseudomonadati</taxon>
        <taxon>Pseudomonadota</taxon>
        <taxon>Alphaproteobacteria</taxon>
        <taxon>Rhodobacterales</taxon>
        <taxon>Paracoccaceae</taxon>
        <taxon>Paracoccus</taxon>
    </lineage>
</organism>
<name>A0ABV6CEJ7_9RHOB</name>
<reference evidence="4 5" key="1">
    <citation type="submission" date="2024-09" db="EMBL/GenBank/DDBJ databases">
        <authorList>
            <person name="Sun Q."/>
            <person name="Mori K."/>
        </authorList>
    </citation>
    <scope>NUCLEOTIDE SEQUENCE [LARGE SCALE GENOMIC DNA]</scope>
    <source>
        <strain evidence="4 5">CCM 7904</strain>
    </source>
</reference>
<dbReference type="PANTHER" id="PTHR44196">
    <property type="entry name" value="DEHYDROGENASE/REDUCTASE SDR FAMILY MEMBER 7B"/>
    <property type="match status" value="1"/>
</dbReference>
<dbReference type="RefSeq" id="WP_265505850.1">
    <property type="nucleotide sequence ID" value="NZ_JAOTBE010000005.1"/>
</dbReference>
<sequence length="328" mass="34450">MHQEPGPRVVVITGGSSGIGEATAMAFAKERAILVLAARDLDATEAVARRCRARGAAALAVQADIGDIAHVRALADAACDFGGGIDVWVSNPGVGAVGRYDEVPMEAHERVIRTNLIGHMNEAHAALPIFRQQGQGVFVNVISLGGFASTPFAAAYGASKFGLRGFSEALRGELQDQPHIHVCDIYPSFVDTPGISHGANYTGRRLSAPPPLLDARRVARAICRVADRPRATTMVGAVTAMVRLGHAISPQLSTHLMGGFLRTYFDRAPVAAVTDGNLHEPPQIAGGIDGGLRSDRSEVAKTAVRLAAFGGATVLLGTLLTRTGSRRR</sequence>
<evidence type="ECO:0000313" key="5">
    <source>
        <dbReference type="Proteomes" id="UP001589795"/>
    </source>
</evidence>
<dbReference type="PROSITE" id="PS00061">
    <property type="entry name" value="ADH_SHORT"/>
    <property type="match status" value="1"/>
</dbReference>
<evidence type="ECO:0000313" key="4">
    <source>
        <dbReference type="EMBL" id="MFC0199157.1"/>
    </source>
</evidence>
<dbReference type="Gene3D" id="3.40.50.720">
    <property type="entry name" value="NAD(P)-binding Rossmann-like Domain"/>
    <property type="match status" value="1"/>
</dbReference>
<dbReference type="PANTHER" id="PTHR44196:SF1">
    <property type="entry name" value="DEHYDROGENASE_REDUCTASE SDR FAMILY MEMBER 7B"/>
    <property type="match status" value="1"/>
</dbReference>